<dbReference type="Proteomes" id="UP000641514">
    <property type="component" value="Unassembled WGS sequence"/>
</dbReference>
<accession>A0A916U382</accession>
<reference evidence="1" key="2">
    <citation type="submission" date="2020-09" db="EMBL/GenBank/DDBJ databases">
        <authorList>
            <person name="Sun Q."/>
            <person name="Zhou Y."/>
        </authorList>
    </citation>
    <scope>NUCLEOTIDE SEQUENCE</scope>
    <source>
        <strain evidence="1">CGMCC 1.15478</strain>
    </source>
</reference>
<reference evidence="1" key="1">
    <citation type="journal article" date="2014" name="Int. J. Syst. Evol. Microbiol.">
        <title>Complete genome sequence of Corynebacterium casei LMG S-19264T (=DSM 44701T), isolated from a smear-ripened cheese.</title>
        <authorList>
            <consortium name="US DOE Joint Genome Institute (JGI-PGF)"/>
            <person name="Walter F."/>
            <person name="Albersmeier A."/>
            <person name="Kalinowski J."/>
            <person name="Ruckert C."/>
        </authorList>
    </citation>
    <scope>NUCLEOTIDE SEQUENCE</scope>
    <source>
        <strain evidence="1">CGMCC 1.15478</strain>
    </source>
</reference>
<dbReference type="InterPro" id="IPR020835">
    <property type="entry name" value="Catalase_sf"/>
</dbReference>
<dbReference type="GO" id="GO:0020037">
    <property type="term" value="F:heme binding"/>
    <property type="evidence" value="ECO:0007669"/>
    <property type="project" value="InterPro"/>
</dbReference>
<organism evidence="1 2">
    <name type="scientific">Hoyosella rhizosphaerae</name>
    <dbReference type="NCBI Taxonomy" id="1755582"/>
    <lineage>
        <taxon>Bacteria</taxon>
        <taxon>Bacillati</taxon>
        <taxon>Actinomycetota</taxon>
        <taxon>Actinomycetes</taxon>
        <taxon>Mycobacteriales</taxon>
        <taxon>Hoyosellaceae</taxon>
        <taxon>Hoyosella</taxon>
    </lineage>
</organism>
<comment type="caution">
    <text evidence="1">The sequence shown here is derived from an EMBL/GenBank/DDBJ whole genome shotgun (WGS) entry which is preliminary data.</text>
</comment>
<dbReference type="EMBL" id="BMJH01000001">
    <property type="protein sequence ID" value="GGC55433.1"/>
    <property type="molecule type" value="Genomic_DNA"/>
</dbReference>
<sequence length="255" mass="27609">MCGGPSAVVQVVHVTSLRINNYGYLERMVPASPSTWMATFTRVVAQAAAGFRRSRRLFHPWGECFAGTITLLVPGTLGIREEYPCLVRLSKGLGFVGAVPDALGLAIRIERPQPWDVLMVSSAGTGVLGRLIITPSALWTRPCYSTLMPYQRADGELMWLHARALGGHTVSVRRNALTEAIKGAPLGFELLSGASNGAVHWVGELTLERTAEPGLSFDPGVNQVEYLRLYPGWLTAIRSSAYLGSRQSRGATLSD</sequence>
<evidence type="ECO:0008006" key="3">
    <source>
        <dbReference type="Google" id="ProtNLM"/>
    </source>
</evidence>
<name>A0A916U382_9ACTN</name>
<protein>
    <recommendedName>
        <fullName evidence="3">Phosphodiesterase</fullName>
    </recommendedName>
</protein>
<evidence type="ECO:0000313" key="1">
    <source>
        <dbReference type="EMBL" id="GGC55433.1"/>
    </source>
</evidence>
<keyword evidence="2" id="KW-1185">Reference proteome</keyword>
<evidence type="ECO:0000313" key="2">
    <source>
        <dbReference type="Proteomes" id="UP000641514"/>
    </source>
</evidence>
<dbReference type="SUPFAM" id="SSF56634">
    <property type="entry name" value="Heme-dependent catalase-like"/>
    <property type="match status" value="1"/>
</dbReference>
<dbReference type="AlphaFoldDB" id="A0A916U382"/>
<gene>
    <name evidence="1" type="ORF">GCM10011410_04780</name>
</gene>
<proteinExistence type="predicted"/>